<dbReference type="EMBL" id="CP036290">
    <property type="protein sequence ID" value="QDU83521.1"/>
    <property type="molecule type" value="Genomic_DNA"/>
</dbReference>
<evidence type="ECO:0000256" key="1">
    <source>
        <dbReference type="SAM" id="MobiDB-lite"/>
    </source>
</evidence>
<dbReference type="RefSeq" id="WP_145183365.1">
    <property type="nucleotide sequence ID" value="NZ_CP036290.1"/>
</dbReference>
<dbReference type="Proteomes" id="UP000319342">
    <property type="component" value="Chromosome"/>
</dbReference>
<proteinExistence type="predicted"/>
<reference evidence="2 3" key="1">
    <citation type="submission" date="2019-02" db="EMBL/GenBank/DDBJ databases">
        <title>Deep-cultivation of Planctomycetes and their phenomic and genomic characterization uncovers novel biology.</title>
        <authorList>
            <person name="Wiegand S."/>
            <person name="Jogler M."/>
            <person name="Boedeker C."/>
            <person name="Pinto D."/>
            <person name="Vollmers J."/>
            <person name="Rivas-Marin E."/>
            <person name="Kohn T."/>
            <person name="Peeters S.H."/>
            <person name="Heuer A."/>
            <person name="Rast P."/>
            <person name="Oberbeckmann S."/>
            <person name="Bunk B."/>
            <person name="Jeske O."/>
            <person name="Meyerdierks A."/>
            <person name="Storesund J.E."/>
            <person name="Kallscheuer N."/>
            <person name="Luecker S."/>
            <person name="Lage O.M."/>
            <person name="Pohl T."/>
            <person name="Merkel B.J."/>
            <person name="Hornburger P."/>
            <person name="Mueller R.-W."/>
            <person name="Bruemmer F."/>
            <person name="Labrenz M."/>
            <person name="Spormann A.M."/>
            <person name="Op den Camp H."/>
            <person name="Overmann J."/>
            <person name="Amann R."/>
            <person name="Jetten M.S.M."/>
            <person name="Mascher T."/>
            <person name="Medema M.H."/>
            <person name="Devos D.P."/>
            <person name="Kaster A.-K."/>
            <person name="Ovreas L."/>
            <person name="Rohde M."/>
            <person name="Galperin M.Y."/>
            <person name="Jogler C."/>
        </authorList>
    </citation>
    <scope>NUCLEOTIDE SEQUENCE [LARGE SCALE GENOMIC DNA]</scope>
    <source>
        <strain evidence="2 3">Pla163</strain>
    </source>
</reference>
<gene>
    <name evidence="2" type="ORF">Pla163_06200</name>
</gene>
<keyword evidence="3" id="KW-1185">Reference proteome</keyword>
<protein>
    <submittedName>
        <fullName evidence="2">Uncharacterized protein</fullName>
    </submittedName>
</protein>
<organism evidence="2 3">
    <name type="scientific">Rohdeia mirabilis</name>
    <dbReference type="NCBI Taxonomy" id="2528008"/>
    <lineage>
        <taxon>Bacteria</taxon>
        <taxon>Pseudomonadati</taxon>
        <taxon>Planctomycetota</taxon>
        <taxon>Planctomycetia</taxon>
        <taxon>Planctomycetia incertae sedis</taxon>
        <taxon>Rohdeia</taxon>
    </lineage>
</organism>
<dbReference type="AlphaFoldDB" id="A0A518CWB4"/>
<name>A0A518CWB4_9BACT</name>
<evidence type="ECO:0000313" key="3">
    <source>
        <dbReference type="Proteomes" id="UP000319342"/>
    </source>
</evidence>
<feature type="compositionally biased region" description="Basic and acidic residues" evidence="1">
    <location>
        <begin position="413"/>
        <end position="424"/>
    </location>
</feature>
<sequence>MIADPSSRPTLARALLGLAAAALLLVGCGDDGGEFARIEADAEALEESGPLGPVDLMGDPDADEFDVEDEDGDRVALFGDDEEASEAEEGTSDELVVRVITADGGPALAADVYLFEPRAAELERTLYEMGAGLAAEAFLERNGSRERTDDEGRVRVASFERAGLVGARAGGAWGSARVNAGQGEVTIVLEPDVRLLVRVVGSGGEPRVGVPVGLYETRRGRIRSTRVVETGEDGLAELLNPSDLFQLGRNDSEWRASLAVPLFEPPTVLIDPNALPEEPIELVLGPTASLRIELVEANGDPFSGRGTLTVSAEGSRSRLPFEMRVDGTASVVVPHLEPAVPLRIEFQREGSSADYDLDTLAPPVPDIEGEVRFVLVPSHPVLVARLVDETGEGLVDQRVLYRLRQATGTPGQNDRRGRDRDTGERAVTTDASGVLRVDLPDDWRNGELTYEGRVRTIAEGVDDSERAAIFELTGPLLPGDNDVGRVILSPPPTLIAGQVVDELGTPIEDASITLFLQTVDDEGRPRWNRIEDLEDRTGQDGFFRIVSWTPGTPLGVRASSRDHVRGEIVPFAAGAQGLVLELIGAGRIAGSLRVPDGVDARRFTVRAVAGTPRMDDLELLARDAVARTSPRRGNGEFELSRIVPGSYTVYVVYADLPEVLFALGGVEVEAGATTRDERLDPIDLTGVLRVFDLRFLQPDGDVVQWANVRWQVVGDDAWNQAQMGRDGRLSIVADADIIDVHAITRGVAPTLFSGVSRSGDLTFDPPLDVTVRIDESLVPDPELYQLSVTIEPVGWSGARTTAQIDARGRGRFASAGPGTYVVRYSVARKGRRDRGRTFATDPPERVELDPFAGEIVLRPKVPQQALERAVERAR</sequence>
<feature type="region of interest" description="Disordered" evidence="1">
    <location>
        <begin position="405"/>
        <end position="427"/>
    </location>
</feature>
<evidence type="ECO:0000313" key="2">
    <source>
        <dbReference type="EMBL" id="QDU83521.1"/>
    </source>
</evidence>
<accession>A0A518CWB4</accession>